<feature type="transmembrane region" description="Helical" evidence="5">
    <location>
        <begin position="125"/>
        <end position="144"/>
    </location>
</feature>
<evidence type="ECO:0000256" key="2">
    <source>
        <dbReference type="ARBA" id="ARBA00022692"/>
    </source>
</evidence>
<dbReference type="RefSeq" id="WP_264891411.1">
    <property type="nucleotide sequence ID" value="NZ_CP110257.1"/>
</dbReference>
<dbReference type="Proteomes" id="UP001163266">
    <property type="component" value="Chromosome"/>
</dbReference>
<evidence type="ECO:0000256" key="5">
    <source>
        <dbReference type="SAM" id="Phobius"/>
    </source>
</evidence>
<organism evidence="7 8">
    <name type="scientific">Caldimonas aquatica</name>
    <dbReference type="NCBI Taxonomy" id="376175"/>
    <lineage>
        <taxon>Bacteria</taxon>
        <taxon>Pseudomonadati</taxon>
        <taxon>Pseudomonadota</taxon>
        <taxon>Betaproteobacteria</taxon>
        <taxon>Burkholderiales</taxon>
        <taxon>Sphaerotilaceae</taxon>
        <taxon>Caldimonas</taxon>
    </lineage>
</organism>
<keyword evidence="8" id="KW-1185">Reference proteome</keyword>
<name>A0ABY6MMV7_9BURK</name>
<evidence type="ECO:0000313" key="8">
    <source>
        <dbReference type="Proteomes" id="UP001163266"/>
    </source>
</evidence>
<protein>
    <submittedName>
        <fullName evidence="7">DUF4149 domain-containing protein</fullName>
    </submittedName>
</protein>
<feature type="transmembrane region" description="Helical" evidence="5">
    <location>
        <begin position="12"/>
        <end position="37"/>
    </location>
</feature>
<feature type="domain" description="TMEM205-like" evidence="6">
    <location>
        <begin position="14"/>
        <end position="113"/>
    </location>
</feature>
<keyword evidence="4 5" id="KW-0472">Membrane</keyword>
<proteinExistence type="predicted"/>
<keyword evidence="2 5" id="KW-0812">Transmembrane</keyword>
<feature type="transmembrane region" description="Helical" evidence="5">
    <location>
        <begin position="88"/>
        <end position="105"/>
    </location>
</feature>
<comment type="subcellular location">
    <subcellularLocation>
        <location evidence="1">Membrane</location>
    </subcellularLocation>
</comment>
<evidence type="ECO:0000256" key="4">
    <source>
        <dbReference type="ARBA" id="ARBA00023136"/>
    </source>
</evidence>
<accession>A0ABY6MMV7</accession>
<evidence type="ECO:0000259" key="6">
    <source>
        <dbReference type="Pfam" id="PF13664"/>
    </source>
</evidence>
<keyword evidence="3 5" id="KW-1133">Transmembrane helix</keyword>
<evidence type="ECO:0000313" key="7">
    <source>
        <dbReference type="EMBL" id="UZD53828.1"/>
    </source>
</evidence>
<gene>
    <name evidence="7" type="ORF">OMP39_08980</name>
</gene>
<feature type="transmembrane region" description="Helical" evidence="5">
    <location>
        <begin position="49"/>
        <end position="67"/>
    </location>
</feature>
<reference evidence="7" key="1">
    <citation type="submission" date="2022-10" db="EMBL/GenBank/DDBJ databases">
        <title>Complete genome sequence of Schlegelella aquatica LMG 23380.</title>
        <authorList>
            <person name="Musilova J."/>
            <person name="Kourilova X."/>
            <person name="Bezdicek M."/>
            <person name="Hermankova K."/>
            <person name="Obruca S."/>
            <person name="Sedlar K."/>
        </authorList>
    </citation>
    <scope>NUCLEOTIDE SEQUENCE</scope>
    <source>
        <strain evidence="7">LMG 23380</strain>
    </source>
</reference>
<dbReference type="InterPro" id="IPR025423">
    <property type="entry name" value="TMEM205-like"/>
</dbReference>
<evidence type="ECO:0000256" key="1">
    <source>
        <dbReference type="ARBA" id="ARBA00004370"/>
    </source>
</evidence>
<sequence>MASDRFWLRLRAWLSGLAAGMVVTIGVVAAPSLFALLERAQAGLVAGRLFQIEAHASLVAAVVLLLVERRIAARRAAQGRGSLFSPEMALVLGALFCTVAGYFALQPMMAEARLGQGRFGFGQLHAVSSAFFLLKGVLWLALAWRSAAPEAGPSAQTGAAA</sequence>
<dbReference type="EMBL" id="CP110257">
    <property type="protein sequence ID" value="UZD53828.1"/>
    <property type="molecule type" value="Genomic_DNA"/>
</dbReference>
<evidence type="ECO:0000256" key="3">
    <source>
        <dbReference type="ARBA" id="ARBA00022989"/>
    </source>
</evidence>
<dbReference type="Pfam" id="PF13664">
    <property type="entry name" value="DUF4149"/>
    <property type="match status" value="1"/>
</dbReference>